<dbReference type="EMBL" id="CP139960">
    <property type="protein sequence ID" value="WQD37841.1"/>
    <property type="molecule type" value="Genomic_DNA"/>
</dbReference>
<evidence type="ECO:0000256" key="1">
    <source>
        <dbReference type="SAM" id="SignalP"/>
    </source>
</evidence>
<evidence type="ECO:0000313" key="2">
    <source>
        <dbReference type="EMBL" id="WQD37841.1"/>
    </source>
</evidence>
<sequence>MKKILLMLGAFLFSSLICISQNAQKPKSDLVLKINGDELQGKVLEIGDKVRRSPTK</sequence>
<protein>
    <submittedName>
        <fullName evidence="2">Uncharacterized protein</fullName>
    </submittedName>
</protein>
<dbReference type="Proteomes" id="UP001325680">
    <property type="component" value="Chromosome"/>
</dbReference>
<feature type="chain" id="PRO_5047195942" evidence="1">
    <location>
        <begin position="24"/>
        <end position="56"/>
    </location>
</feature>
<keyword evidence="3" id="KW-1185">Reference proteome</keyword>
<accession>A0ABZ0W6Y5</accession>
<feature type="signal peptide" evidence="1">
    <location>
        <begin position="1"/>
        <end position="23"/>
    </location>
</feature>
<gene>
    <name evidence="2" type="ORF">U0035_19420</name>
</gene>
<reference evidence="2 3" key="1">
    <citation type="submission" date="2023-12" db="EMBL/GenBank/DDBJ databases">
        <title>Genome sequencing and assembly of bacterial species from a model synthetic community.</title>
        <authorList>
            <person name="Hogle S.L."/>
        </authorList>
    </citation>
    <scope>NUCLEOTIDE SEQUENCE [LARGE SCALE GENOMIC DNA]</scope>
    <source>
        <strain evidence="2 3">HAMBI_3031</strain>
    </source>
</reference>
<dbReference type="RefSeq" id="WP_162817833.1">
    <property type="nucleotide sequence ID" value="NZ_CP139960.1"/>
</dbReference>
<name>A0ABZ0W6Y5_9BACT</name>
<keyword evidence="1" id="KW-0732">Signal</keyword>
<organism evidence="2 3">
    <name type="scientific">Niabella yanshanensis</name>
    <dbReference type="NCBI Taxonomy" id="577386"/>
    <lineage>
        <taxon>Bacteria</taxon>
        <taxon>Pseudomonadati</taxon>
        <taxon>Bacteroidota</taxon>
        <taxon>Chitinophagia</taxon>
        <taxon>Chitinophagales</taxon>
        <taxon>Chitinophagaceae</taxon>
        <taxon>Niabella</taxon>
    </lineage>
</organism>
<evidence type="ECO:0000313" key="3">
    <source>
        <dbReference type="Proteomes" id="UP001325680"/>
    </source>
</evidence>
<proteinExistence type="predicted"/>